<dbReference type="AlphaFoldDB" id="A0A061AFS1"/>
<feature type="compositionally biased region" description="Polar residues" evidence="1">
    <location>
        <begin position="1"/>
        <end position="12"/>
    </location>
</feature>
<dbReference type="OrthoDB" id="10504562at2759"/>
<reference evidence="2" key="1">
    <citation type="journal article" date="2014" name="Genome Announc.">
        <title>Draft genome sequence of Rhodosporidium toruloides CECT1137, an oleaginous yeast of biotechnological interest.</title>
        <authorList>
            <person name="Morin N."/>
            <person name="Calcas X."/>
            <person name="Devillers H."/>
            <person name="Durrens P."/>
            <person name="Sherman D.J."/>
            <person name="Nicaud J.-M."/>
            <person name="Neuveglise C."/>
        </authorList>
    </citation>
    <scope>NUCLEOTIDE SEQUENCE</scope>
    <source>
        <strain evidence="2">CECT1137</strain>
    </source>
</reference>
<name>A0A061AFS1_RHOTO</name>
<dbReference type="EMBL" id="LK052936">
    <property type="protein sequence ID" value="CDR35953.1"/>
    <property type="molecule type" value="Genomic_DNA"/>
</dbReference>
<accession>A0A061AFS1</accession>
<feature type="compositionally biased region" description="Low complexity" evidence="1">
    <location>
        <begin position="13"/>
        <end position="22"/>
    </location>
</feature>
<evidence type="ECO:0000256" key="1">
    <source>
        <dbReference type="SAM" id="MobiDB-lite"/>
    </source>
</evidence>
<evidence type="ECO:0000313" key="2">
    <source>
        <dbReference type="EMBL" id="CDR35953.1"/>
    </source>
</evidence>
<feature type="compositionally biased region" description="Basic and acidic residues" evidence="1">
    <location>
        <begin position="39"/>
        <end position="60"/>
    </location>
</feature>
<organism evidence="2">
    <name type="scientific">Rhodotorula toruloides</name>
    <name type="common">Yeast</name>
    <name type="synonym">Rhodosporidium toruloides</name>
    <dbReference type="NCBI Taxonomy" id="5286"/>
    <lineage>
        <taxon>Eukaryota</taxon>
        <taxon>Fungi</taxon>
        <taxon>Dikarya</taxon>
        <taxon>Basidiomycota</taxon>
        <taxon>Pucciniomycotina</taxon>
        <taxon>Microbotryomycetes</taxon>
        <taxon>Sporidiobolales</taxon>
        <taxon>Sporidiobolaceae</taxon>
        <taxon>Rhodotorula</taxon>
    </lineage>
</organism>
<sequence>MSATSGTPITSTAKASEAPAAAHTGEEAVVASPSSSNEQAKEDKEDKEGEKSDNDQEEQKCTSTDQLSARSLADRSSVGSAAAGIFPCVSEERDGGFLALATISGIPLCSPYPSEEQIRRRYEEIVESAEKLAKAAAASPSEEQDQDHESGNPGGPLPVNNPACGTVQQRQEKERCAG</sequence>
<feature type="region of interest" description="Disordered" evidence="1">
    <location>
        <begin position="129"/>
        <end position="178"/>
    </location>
</feature>
<gene>
    <name evidence="2" type="ORF">RHTO0S_01e10880g</name>
</gene>
<proteinExistence type="predicted"/>
<feature type="region of interest" description="Disordered" evidence="1">
    <location>
        <begin position="1"/>
        <end position="80"/>
    </location>
</feature>
<protein>
    <submittedName>
        <fullName evidence="2">RHTO0S01e10880g1_1</fullName>
    </submittedName>
</protein>